<dbReference type="GO" id="GO:0005925">
    <property type="term" value="C:focal adhesion"/>
    <property type="evidence" value="ECO:0007669"/>
    <property type="project" value="TreeGrafter"/>
</dbReference>
<dbReference type="Pfam" id="PF07974">
    <property type="entry name" value="EGF_2"/>
    <property type="match status" value="1"/>
</dbReference>
<keyword evidence="7" id="KW-0732">Signal</keyword>
<keyword evidence="11 17" id="KW-0130">Cell adhesion</keyword>
<evidence type="ECO:0000256" key="3">
    <source>
        <dbReference type="ARBA" id="ARBA00022475"/>
    </source>
</evidence>
<dbReference type="PROSITE" id="PS52047">
    <property type="entry name" value="I_EGF_2"/>
    <property type="match status" value="1"/>
</dbReference>
<dbReference type="InterPro" id="IPR012896">
    <property type="entry name" value="Integrin_bsu_tail"/>
</dbReference>
<dbReference type="Gene3D" id="2.60.40.1510">
    <property type="entry name" value="ntegrin, alpha v. Chain A, domain 3"/>
    <property type="match status" value="1"/>
</dbReference>
<evidence type="ECO:0000313" key="22">
    <source>
        <dbReference type="EMBL" id="GFG33988.1"/>
    </source>
</evidence>
<dbReference type="GO" id="GO:0007157">
    <property type="term" value="P:heterophilic cell-cell adhesion via plasma membrane cell adhesion molecules"/>
    <property type="evidence" value="ECO:0007669"/>
    <property type="project" value="UniProtKB-ARBA"/>
</dbReference>
<dbReference type="InterPro" id="IPR013111">
    <property type="entry name" value="EGF_extracell"/>
</dbReference>
<keyword evidence="16" id="KW-0325">Glycoprotein</keyword>
<dbReference type="GO" id="GO:0046872">
    <property type="term" value="F:metal ion binding"/>
    <property type="evidence" value="ECO:0007669"/>
    <property type="project" value="UniProtKB-KW"/>
</dbReference>
<name>A0A6L2PTN9_COPFO</name>
<dbReference type="SUPFAM" id="SSF53300">
    <property type="entry name" value="vWA-like"/>
    <property type="match status" value="1"/>
</dbReference>
<evidence type="ECO:0000313" key="23">
    <source>
        <dbReference type="Proteomes" id="UP000502823"/>
    </source>
</evidence>
<dbReference type="GO" id="GO:0005178">
    <property type="term" value="F:integrin binding"/>
    <property type="evidence" value="ECO:0007669"/>
    <property type="project" value="TreeGrafter"/>
</dbReference>
<evidence type="ECO:0000256" key="14">
    <source>
        <dbReference type="ARBA" id="ARBA00023136"/>
    </source>
</evidence>
<feature type="domain" description="Integrin beta subunit cytoplasmic" evidence="20">
    <location>
        <begin position="633"/>
        <end position="678"/>
    </location>
</feature>
<dbReference type="Pfam" id="PF00362">
    <property type="entry name" value="Integrin_beta"/>
    <property type="match status" value="1"/>
</dbReference>
<dbReference type="Gene3D" id="2.10.25.10">
    <property type="entry name" value="Laminin"/>
    <property type="match status" value="3"/>
</dbReference>
<gene>
    <name evidence="22" type="ORF">Cfor_07528</name>
</gene>
<proteinExistence type="inferred from homology"/>
<evidence type="ECO:0000259" key="19">
    <source>
        <dbReference type="SMART" id="SM00187"/>
    </source>
</evidence>
<dbReference type="SUPFAM" id="SSF69179">
    <property type="entry name" value="Integrin domains"/>
    <property type="match status" value="1"/>
</dbReference>
<evidence type="ECO:0000256" key="12">
    <source>
        <dbReference type="ARBA" id="ARBA00022989"/>
    </source>
</evidence>
<keyword evidence="14 18" id="KW-0472">Membrane</keyword>
<keyword evidence="6" id="KW-0479">Metal-binding</keyword>
<dbReference type="GO" id="GO:0007160">
    <property type="term" value="P:cell-matrix adhesion"/>
    <property type="evidence" value="ECO:0007669"/>
    <property type="project" value="TreeGrafter"/>
</dbReference>
<evidence type="ECO:0000256" key="5">
    <source>
        <dbReference type="ARBA" id="ARBA00022692"/>
    </source>
</evidence>
<keyword evidence="5 17" id="KW-0812">Transmembrane</keyword>
<dbReference type="InterPro" id="IPR057073">
    <property type="entry name" value="EGF_integrin_2"/>
</dbReference>
<dbReference type="GO" id="GO:0016477">
    <property type="term" value="P:cell migration"/>
    <property type="evidence" value="ECO:0007669"/>
    <property type="project" value="TreeGrafter"/>
</dbReference>
<keyword evidence="12 18" id="KW-1133">Transmembrane helix</keyword>
<evidence type="ECO:0000256" key="2">
    <source>
        <dbReference type="ARBA" id="ARBA00007449"/>
    </source>
</evidence>
<keyword evidence="13 17" id="KW-0401">Integrin</keyword>
<comment type="similarity">
    <text evidence="2 17">Belongs to the integrin beta chain family.</text>
</comment>
<dbReference type="Pfam" id="PF08725">
    <property type="entry name" value="Integrin_b_cyt"/>
    <property type="match status" value="1"/>
</dbReference>
<protein>
    <recommendedName>
        <fullName evidence="17">Integrin beta</fullName>
    </recommendedName>
</protein>
<dbReference type="Pfam" id="PF23106">
    <property type="entry name" value="EGF_Teneurin"/>
    <property type="match status" value="1"/>
</dbReference>
<evidence type="ECO:0000256" key="18">
    <source>
        <dbReference type="SAM" id="Phobius"/>
    </source>
</evidence>
<dbReference type="InParanoid" id="A0A6L2PTN9"/>
<dbReference type="SMART" id="SM00187">
    <property type="entry name" value="INB"/>
    <property type="match status" value="1"/>
</dbReference>
<accession>A0A6L2PTN9</accession>
<evidence type="ECO:0000256" key="10">
    <source>
        <dbReference type="ARBA" id="ARBA00022842"/>
    </source>
</evidence>
<dbReference type="InterPro" id="IPR040622">
    <property type="entry name" value="EGF_integrin_1"/>
</dbReference>
<evidence type="ECO:0000259" key="20">
    <source>
        <dbReference type="SMART" id="SM01241"/>
    </source>
</evidence>
<dbReference type="SMART" id="SM01242">
    <property type="entry name" value="Integrin_B_tail"/>
    <property type="match status" value="1"/>
</dbReference>
<evidence type="ECO:0000256" key="13">
    <source>
        <dbReference type="ARBA" id="ARBA00023037"/>
    </source>
</evidence>
<evidence type="ECO:0000256" key="8">
    <source>
        <dbReference type="ARBA" id="ARBA00022737"/>
    </source>
</evidence>
<evidence type="ECO:0000259" key="21">
    <source>
        <dbReference type="SMART" id="SM01242"/>
    </source>
</evidence>
<evidence type="ECO:0000256" key="1">
    <source>
        <dbReference type="ARBA" id="ARBA00004251"/>
    </source>
</evidence>
<dbReference type="Gene3D" id="3.40.50.410">
    <property type="entry name" value="von Willebrand factor, type A domain"/>
    <property type="match status" value="1"/>
</dbReference>
<dbReference type="InterPro" id="IPR036465">
    <property type="entry name" value="vWFA_dom_sf"/>
</dbReference>
<keyword evidence="9" id="KW-0106">Calcium</keyword>
<dbReference type="PRINTS" id="PR01186">
    <property type="entry name" value="INTEGRINB"/>
</dbReference>
<dbReference type="SUPFAM" id="SSF69687">
    <property type="entry name" value="Integrin beta tail domain"/>
    <property type="match status" value="1"/>
</dbReference>
<dbReference type="OrthoDB" id="8188901at2759"/>
<dbReference type="Gene3D" id="4.10.1240.30">
    <property type="match status" value="1"/>
</dbReference>
<feature type="domain" description="Integrin beta subunit tail" evidence="21">
    <location>
        <begin position="527"/>
        <end position="608"/>
    </location>
</feature>
<dbReference type="InterPro" id="IPR002369">
    <property type="entry name" value="Integrin_bsu_VWA"/>
</dbReference>
<sequence>MVSRNCSSCFADEPFNITLKYARAEYPMDLYYLMDLSYSMTDDKETLQSLGRNLEETMRKLISNFTLGFGSFVDKTVRPYTNTLPSKIKEPCKDCRPPYGFRNHMKLSDNVTHFLHEVGAASVSGNVDDPEGGFDALMQTVVCSEEIGWRRDARRLLIFSTDSGFHMAGDGKLGGIIEPNDGKCHLDKDGTYTLSTLQDYPSVLQLDNKVRENDIFIIFAVTEPQQKAYSVLTRIIHEARVGLLTVDSSNVLELVEEKYKEVSSSVVMQHDAPEYIQVKYYTACKSEEIKESSKCDELMIGEEVEFKVEIKVLQCPDNRSDWKQMFRISPFGIKEAIHINLEMNCDCSCEHQEHHQYKENAPECSSNGTYMCGICECSSMHFGKKCQCTSSQSLSARTGIPSDCKPSTDADVPDCSEHGTCTCGVCQCTEKFYGKYCECDDFSCKLKDDELCAGHGSCKCGKCQCDAGWTGEVCDCLLSTKSCTASEGSEVCSGHGHCICGTCHCDTLHTGQYCEEQSRPIPQTAKCESLFHCVLCKVHKKGPLTREECDNNCTTPINVVDALKKNITDGVNCVHSYEECHYEFQYLYVKTSVTKIEALQHEECQTSQSMFYPIVGIFVAILFLGLLGLGVWKAITLRKDRLEFVKFKNEQERSQWGVATSPLYKPPVTEFQNPVYGAVS</sequence>
<keyword evidence="8" id="KW-0677">Repeat</keyword>
<keyword evidence="3" id="KW-1003">Cell membrane</keyword>
<keyword evidence="15" id="KW-1015">Disulfide bond</keyword>
<dbReference type="Pfam" id="PF23105">
    <property type="entry name" value="EGF_integrin"/>
    <property type="match status" value="1"/>
</dbReference>
<evidence type="ECO:0000256" key="4">
    <source>
        <dbReference type="ARBA" id="ARBA00022536"/>
    </source>
</evidence>
<dbReference type="Gene3D" id="1.20.5.100">
    <property type="entry name" value="Cytochrome c1, transmembrane anchor, C-terminal"/>
    <property type="match status" value="1"/>
</dbReference>
<evidence type="ECO:0000256" key="16">
    <source>
        <dbReference type="ARBA" id="ARBA00023180"/>
    </source>
</evidence>
<keyword evidence="10" id="KW-0460">Magnesium</keyword>
<feature type="transmembrane region" description="Helical" evidence="18">
    <location>
        <begin position="610"/>
        <end position="632"/>
    </location>
</feature>
<dbReference type="GO" id="GO:0007229">
    <property type="term" value="P:integrin-mediated signaling pathway"/>
    <property type="evidence" value="ECO:0007669"/>
    <property type="project" value="UniProtKB-KW"/>
</dbReference>
<dbReference type="FunFam" id="2.10.25.10:FF:000036">
    <property type="entry name" value="Integrin beta"/>
    <property type="match status" value="1"/>
</dbReference>
<dbReference type="SMART" id="SM01241">
    <property type="entry name" value="Integrin_b_cyt"/>
    <property type="match status" value="1"/>
</dbReference>
<feature type="domain" description="Integrin beta subunit VWA" evidence="19">
    <location>
        <begin position="2"/>
        <end position="347"/>
    </location>
</feature>
<dbReference type="AlphaFoldDB" id="A0A6L2PTN9"/>
<dbReference type="Pfam" id="PF18372">
    <property type="entry name" value="I-EGF_1"/>
    <property type="match status" value="1"/>
</dbReference>
<organism evidence="22 23">
    <name type="scientific">Coptotermes formosanus</name>
    <name type="common">Formosan subterranean termite</name>
    <dbReference type="NCBI Taxonomy" id="36987"/>
    <lineage>
        <taxon>Eukaryota</taxon>
        <taxon>Metazoa</taxon>
        <taxon>Ecdysozoa</taxon>
        <taxon>Arthropoda</taxon>
        <taxon>Hexapoda</taxon>
        <taxon>Insecta</taxon>
        <taxon>Pterygota</taxon>
        <taxon>Neoptera</taxon>
        <taxon>Polyneoptera</taxon>
        <taxon>Dictyoptera</taxon>
        <taxon>Blattodea</taxon>
        <taxon>Blattoidea</taxon>
        <taxon>Termitoidae</taxon>
        <taxon>Rhinotermitidae</taxon>
        <taxon>Coptotermes</taxon>
    </lineage>
</organism>
<dbReference type="PROSITE" id="PS00243">
    <property type="entry name" value="I_EGF_1"/>
    <property type="match status" value="1"/>
</dbReference>
<dbReference type="FunFam" id="3.40.50.410:FF:000002">
    <property type="entry name" value="Integrin beta"/>
    <property type="match status" value="1"/>
</dbReference>
<evidence type="ECO:0000256" key="9">
    <source>
        <dbReference type="ARBA" id="ARBA00022837"/>
    </source>
</evidence>
<dbReference type="GO" id="GO:0008305">
    <property type="term" value="C:integrin complex"/>
    <property type="evidence" value="ECO:0007669"/>
    <property type="project" value="TreeGrafter"/>
</dbReference>
<dbReference type="InterPro" id="IPR015812">
    <property type="entry name" value="Integrin_bsu"/>
</dbReference>
<dbReference type="EMBL" id="BLKM01011693">
    <property type="protein sequence ID" value="GFG33988.1"/>
    <property type="molecule type" value="Genomic_DNA"/>
</dbReference>
<comment type="subcellular location">
    <subcellularLocation>
        <location evidence="1 17">Cell membrane</location>
        <topology evidence="1 17">Single-pass type I membrane protein</topology>
    </subcellularLocation>
</comment>
<dbReference type="PANTHER" id="PTHR10082">
    <property type="entry name" value="INTEGRIN BETA SUBUNIT"/>
    <property type="match status" value="1"/>
</dbReference>
<dbReference type="InterPro" id="IPR032695">
    <property type="entry name" value="Integrin_dom_sf"/>
</dbReference>
<dbReference type="InterPro" id="IPR057243">
    <property type="entry name" value="Integrin_I-EGF_CS"/>
</dbReference>
<evidence type="ECO:0000256" key="7">
    <source>
        <dbReference type="ARBA" id="ARBA00022729"/>
    </source>
</evidence>
<dbReference type="SUPFAM" id="SSF57196">
    <property type="entry name" value="EGF/Laminin"/>
    <property type="match status" value="1"/>
</dbReference>
<evidence type="ECO:0000256" key="15">
    <source>
        <dbReference type="ARBA" id="ARBA00023157"/>
    </source>
</evidence>
<keyword evidence="4" id="KW-0245">EGF-like domain</keyword>
<dbReference type="GO" id="GO:0009986">
    <property type="term" value="C:cell surface"/>
    <property type="evidence" value="ECO:0007669"/>
    <property type="project" value="TreeGrafter"/>
</dbReference>
<dbReference type="GO" id="GO:0033627">
    <property type="term" value="P:cell adhesion mediated by integrin"/>
    <property type="evidence" value="ECO:0007669"/>
    <property type="project" value="TreeGrafter"/>
</dbReference>
<dbReference type="InterPro" id="IPR036349">
    <property type="entry name" value="Integrin_bsu_tail_dom_sf"/>
</dbReference>
<evidence type="ECO:0000256" key="17">
    <source>
        <dbReference type="RuleBase" id="RU000633"/>
    </source>
</evidence>
<evidence type="ECO:0000256" key="6">
    <source>
        <dbReference type="ARBA" id="ARBA00022723"/>
    </source>
</evidence>
<keyword evidence="23" id="KW-1185">Reference proteome</keyword>
<comment type="caution">
    <text evidence="22">The sequence shown here is derived from an EMBL/GenBank/DDBJ whole genome shotgun (WGS) entry which is preliminary data.</text>
</comment>
<reference evidence="23" key="1">
    <citation type="submission" date="2020-01" db="EMBL/GenBank/DDBJ databases">
        <title>Draft genome sequence of the Termite Coptotermes fromosanus.</title>
        <authorList>
            <person name="Itakura S."/>
            <person name="Yosikawa Y."/>
            <person name="Umezawa K."/>
        </authorList>
    </citation>
    <scope>NUCLEOTIDE SEQUENCE [LARGE SCALE GENOMIC DNA]</scope>
</reference>
<evidence type="ECO:0000256" key="11">
    <source>
        <dbReference type="ARBA" id="ARBA00022889"/>
    </source>
</evidence>
<dbReference type="Proteomes" id="UP000502823">
    <property type="component" value="Unassembled WGS sequence"/>
</dbReference>
<dbReference type="PANTHER" id="PTHR10082:SF60">
    <property type="entry name" value="INTEGRIN BETA-PS"/>
    <property type="match status" value="1"/>
</dbReference>
<dbReference type="InterPro" id="IPR014836">
    <property type="entry name" value="Integrin_bsu_cyt_dom"/>
</dbReference>